<dbReference type="FunFam" id="3.20.20.70:FF:000075">
    <property type="entry name" value="Tryptophan biosynthesis protein TRP1"/>
    <property type="match status" value="1"/>
</dbReference>
<dbReference type="SUPFAM" id="SSF51366">
    <property type="entry name" value="Ribulose-phoshate binding barrel"/>
    <property type="match status" value="1"/>
</dbReference>
<comment type="caution">
    <text evidence="12">The sequence shown here is derived from an EMBL/GenBank/DDBJ whole genome shotgun (WGS) entry which is preliminary data.</text>
</comment>
<keyword evidence="13" id="KW-1185">Reference proteome</keyword>
<evidence type="ECO:0000256" key="8">
    <source>
        <dbReference type="ARBA" id="ARBA00023141"/>
    </source>
</evidence>
<dbReference type="CDD" id="cd00405">
    <property type="entry name" value="PRAI"/>
    <property type="match status" value="1"/>
</dbReference>
<evidence type="ECO:0000313" key="13">
    <source>
        <dbReference type="Proteomes" id="UP000054869"/>
    </source>
</evidence>
<keyword evidence="6 10" id="KW-0028">Amino-acid biosynthesis</keyword>
<evidence type="ECO:0000256" key="5">
    <source>
        <dbReference type="ARBA" id="ARBA00022272"/>
    </source>
</evidence>
<dbReference type="eggNOG" id="COG0135">
    <property type="taxonomic scope" value="Bacteria"/>
</dbReference>
<feature type="domain" description="N-(5'phosphoribosyl) anthranilate isomerase (PRAI)" evidence="11">
    <location>
        <begin position="2"/>
        <end position="193"/>
    </location>
</feature>
<gene>
    <name evidence="10 12" type="primary">trpF</name>
    <name evidence="12" type="ORF">Llan_0917</name>
</gene>
<dbReference type="InterPro" id="IPR011060">
    <property type="entry name" value="RibuloseP-bd_barrel"/>
</dbReference>
<evidence type="ECO:0000313" key="12">
    <source>
        <dbReference type="EMBL" id="KTD23418.1"/>
    </source>
</evidence>
<dbReference type="PATRIC" id="fig|45067.4.peg.949"/>
<dbReference type="AlphaFoldDB" id="A0A0W0VTK3"/>
<comment type="catalytic activity">
    <reaction evidence="1 10">
        <text>N-(5-phospho-beta-D-ribosyl)anthranilate = 1-(2-carboxyphenylamino)-1-deoxy-D-ribulose 5-phosphate</text>
        <dbReference type="Rhea" id="RHEA:21540"/>
        <dbReference type="ChEBI" id="CHEBI:18277"/>
        <dbReference type="ChEBI" id="CHEBI:58613"/>
        <dbReference type="EC" id="5.3.1.24"/>
    </reaction>
</comment>
<evidence type="ECO:0000256" key="6">
    <source>
        <dbReference type="ARBA" id="ARBA00022605"/>
    </source>
</evidence>
<dbReference type="Pfam" id="PF00697">
    <property type="entry name" value="PRAI"/>
    <property type="match status" value="1"/>
</dbReference>
<comment type="pathway">
    <text evidence="2 10">Amino-acid biosynthesis; L-tryptophan biosynthesis; L-tryptophan from chorismate: step 3/5.</text>
</comment>
<dbReference type="UniPathway" id="UPA00035">
    <property type="reaction ID" value="UER00042"/>
</dbReference>
<dbReference type="PANTHER" id="PTHR42894">
    <property type="entry name" value="N-(5'-PHOSPHORIBOSYL)ANTHRANILATE ISOMERASE"/>
    <property type="match status" value="1"/>
</dbReference>
<evidence type="ECO:0000256" key="9">
    <source>
        <dbReference type="ARBA" id="ARBA00023235"/>
    </source>
</evidence>
<dbReference type="NCBIfam" id="NF002298">
    <property type="entry name" value="PRK01222.1-4"/>
    <property type="match status" value="1"/>
</dbReference>
<proteinExistence type="inferred from homology"/>
<dbReference type="STRING" id="45067.Llan_0917"/>
<keyword evidence="8 10" id="KW-0057">Aromatic amino acid biosynthesis</keyword>
<comment type="similarity">
    <text evidence="3 10">Belongs to the TrpF family.</text>
</comment>
<organism evidence="12 13">
    <name type="scientific">Legionella lansingensis</name>
    <dbReference type="NCBI Taxonomy" id="45067"/>
    <lineage>
        <taxon>Bacteria</taxon>
        <taxon>Pseudomonadati</taxon>
        <taxon>Pseudomonadota</taxon>
        <taxon>Gammaproteobacteria</taxon>
        <taxon>Legionellales</taxon>
        <taxon>Legionellaceae</taxon>
        <taxon>Legionella</taxon>
    </lineage>
</organism>
<evidence type="ECO:0000256" key="10">
    <source>
        <dbReference type="HAMAP-Rule" id="MF_00135"/>
    </source>
</evidence>
<evidence type="ECO:0000256" key="1">
    <source>
        <dbReference type="ARBA" id="ARBA00001164"/>
    </source>
</evidence>
<dbReference type="OrthoDB" id="9804217at2"/>
<dbReference type="Proteomes" id="UP000054869">
    <property type="component" value="Unassembled WGS sequence"/>
</dbReference>
<keyword evidence="7 10" id="KW-0822">Tryptophan biosynthesis</keyword>
<protein>
    <recommendedName>
        <fullName evidence="5 10">N-(5'-phosphoribosyl)anthranilate isomerase</fullName>
        <shortName evidence="10">PRAI</shortName>
        <ecNumber evidence="4 10">5.3.1.24</ecNumber>
    </recommendedName>
</protein>
<dbReference type="GO" id="GO:0000162">
    <property type="term" value="P:L-tryptophan biosynthetic process"/>
    <property type="evidence" value="ECO:0007669"/>
    <property type="project" value="UniProtKB-UniRule"/>
</dbReference>
<dbReference type="Gene3D" id="3.20.20.70">
    <property type="entry name" value="Aldolase class I"/>
    <property type="match status" value="1"/>
</dbReference>
<dbReference type="HAMAP" id="MF_00135">
    <property type="entry name" value="PRAI"/>
    <property type="match status" value="1"/>
</dbReference>
<evidence type="ECO:0000259" key="11">
    <source>
        <dbReference type="Pfam" id="PF00697"/>
    </source>
</evidence>
<accession>A0A0W0VTK3</accession>
<dbReference type="EC" id="5.3.1.24" evidence="4 10"/>
<dbReference type="InterPro" id="IPR013785">
    <property type="entry name" value="Aldolase_TIM"/>
</dbReference>
<dbReference type="PANTHER" id="PTHR42894:SF1">
    <property type="entry name" value="N-(5'-PHOSPHORIBOSYL)ANTHRANILATE ISOMERASE"/>
    <property type="match status" value="1"/>
</dbReference>
<sequence length="199" mass="21581">MCGMTRKQDIAHAIDLGVDAIGLIFYPQSPRYVSVPQAKLLVQDIPVFVDILAVVVNPESSLVEQIINELPIQGVQFHGQESARFCSQFKIPYVKAISAHSKEAIMELSAEFQEAAAILLDTPSRSYGGTGSRFDWRIIPQKRVKPIILAGGLNASNVKEAVSICSPFAVDVCSGIEASPGIKDHGKMNDFVNALWGKA</sequence>
<reference evidence="12 13" key="1">
    <citation type="submission" date="2015-11" db="EMBL/GenBank/DDBJ databases">
        <title>Genomic analysis of 38 Legionella species identifies large and diverse effector repertoires.</title>
        <authorList>
            <person name="Burstein D."/>
            <person name="Amaro F."/>
            <person name="Zusman T."/>
            <person name="Lifshitz Z."/>
            <person name="Cohen O."/>
            <person name="Gilbert J.A."/>
            <person name="Pupko T."/>
            <person name="Shuman H.A."/>
            <person name="Segal G."/>
        </authorList>
    </citation>
    <scope>NUCLEOTIDE SEQUENCE [LARGE SCALE GENOMIC DNA]</scope>
    <source>
        <strain evidence="12 13">ATCC 49751</strain>
    </source>
</reference>
<evidence type="ECO:0000256" key="3">
    <source>
        <dbReference type="ARBA" id="ARBA00007571"/>
    </source>
</evidence>
<evidence type="ECO:0000256" key="4">
    <source>
        <dbReference type="ARBA" id="ARBA00012572"/>
    </source>
</evidence>
<keyword evidence="9 10" id="KW-0413">Isomerase</keyword>
<name>A0A0W0VTK3_9GAMM</name>
<evidence type="ECO:0000256" key="2">
    <source>
        <dbReference type="ARBA" id="ARBA00004664"/>
    </source>
</evidence>
<dbReference type="GO" id="GO:0004640">
    <property type="term" value="F:phosphoribosylanthranilate isomerase activity"/>
    <property type="evidence" value="ECO:0007669"/>
    <property type="project" value="UniProtKB-UniRule"/>
</dbReference>
<dbReference type="EMBL" id="LNYI01000015">
    <property type="protein sequence ID" value="KTD23418.1"/>
    <property type="molecule type" value="Genomic_DNA"/>
</dbReference>
<dbReference type="InterPro" id="IPR044643">
    <property type="entry name" value="TrpF_fam"/>
</dbReference>
<dbReference type="InterPro" id="IPR001240">
    <property type="entry name" value="PRAI_dom"/>
</dbReference>
<dbReference type="RefSeq" id="WP_028373501.1">
    <property type="nucleotide sequence ID" value="NZ_LT906451.1"/>
</dbReference>
<evidence type="ECO:0000256" key="7">
    <source>
        <dbReference type="ARBA" id="ARBA00022822"/>
    </source>
</evidence>